<gene>
    <name evidence="5" type="ORF">OGATHE_001195</name>
</gene>
<feature type="transmembrane region" description="Helical" evidence="3">
    <location>
        <begin position="698"/>
        <end position="719"/>
    </location>
</feature>
<reference evidence="5" key="1">
    <citation type="journal article" date="2021" name="Open Biol.">
        <title>Shared evolutionary footprints suggest mitochondrial oxidative damage underlies multiple complex I losses in fungi.</title>
        <authorList>
            <person name="Schikora-Tamarit M.A."/>
            <person name="Marcet-Houben M."/>
            <person name="Nosek J."/>
            <person name="Gabaldon T."/>
        </authorList>
    </citation>
    <scope>NUCLEOTIDE SEQUENCE</scope>
    <source>
        <strain evidence="5">NCAIM Y.01608</strain>
    </source>
</reference>
<evidence type="ECO:0000256" key="2">
    <source>
        <dbReference type="SAM" id="MobiDB-lite"/>
    </source>
</evidence>
<feature type="transmembrane region" description="Helical" evidence="3">
    <location>
        <begin position="790"/>
        <end position="810"/>
    </location>
</feature>
<feature type="transmembrane region" description="Helical" evidence="3">
    <location>
        <begin position="664"/>
        <end position="686"/>
    </location>
</feature>
<keyword evidence="6" id="KW-1185">Reference proteome</keyword>
<feature type="compositionally biased region" description="Basic residues" evidence="2">
    <location>
        <begin position="7"/>
        <end position="18"/>
    </location>
</feature>
<dbReference type="InterPro" id="IPR051361">
    <property type="entry name" value="ThrE/Ser_Exporter"/>
</dbReference>
<feature type="transmembrane region" description="Helical" evidence="3">
    <location>
        <begin position="822"/>
        <end position="840"/>
    </location>
</feature>
<evidence type="ECO:0000256" key="3">
    <source>
        <dbReference type="SAM" id="Phobius"/>
    </source>
</evidence>
<feature type="transmembrane region" description="Helical" evidence="3">
    <location>
        <begin position="608"/>
        <end position="625"/>
    </location>
</feature>
<dbReference type="AlphaFoldDB" id="A0A9P8PR43"/>
<dbReference type="PANTHER" id="PTHR31082:SF4">
    <property type="entry name" value="PHEROMONE-REGULATED MEMBRANE PROTEIN 10"/>
    <property type="match status" value="1"/>
</dbReference>
<feature type="transmembrane region" description="Helical" evidence="3">
    <location>
        <begin position="739"/>
        <end position="756"/>
    </location>
</feature>
<evidence type="ECO:0000256" key="1">
    <source>
        <dbReference type="ARBA" id="ARBA00034125"/>
    </source>
</evidence>
<feature type="transmembrane region" description="Helical" evidence="3">
    <location>
        <begin position="874"/>
        <end position="897"/>
    </location>
</feature>
<name>A0A9P8PR43_9ASCO</name>
<proteinExistence type="inferred from homology"/>
<feature type="compositionally biased region" description="Acidic residues" evidence="2">
    <location>
        <begin position="114"/>
        <end position="129"/>
    </location>
</feature>
<feature type="region of interest" description="Disordered" evidence="2">
    <location>
        <begin position="1"/>
        <end position="217"/>
    </location>
</feature>
<sequence length="909" mass="100484">MLPSFGKSKKHGKPRLSRRVSDEHRQYTGTTINKIPILEDDENDDADLGPRFPTFNSPSVDSPAMISPGSGEHGTDNLRKEIDEDFDDDFYRDEYDVSSPTPAAKSKPTPAIEVDQESSEDVSTDEEEDTRSGDDGSVASVHSNESRDSFKTRIKRHFTTNRGERPPDDGSPRKKRSETIVSRIFGHPPPMGGLTPGASKSSQERNPDEEEKIENDIPLKTFDADQLQFETNDLVNQHFKEANAGYLSSASTLHPNSSSLFMAPNPEATVGDFDDLNNDDYVQFDSVESLVDRPKRVRKGVVSSLLALYNPQNQPNYAASEYSGTQTPRSDYSDVETATSPDALDHKLQLMSRNDSYSIDNASLNSVPELGAKGTSSRDPSIYKHKKRSRSASSLTHMFKSNKKEESKTKPRPEDKFELPSFAKPKNADKKHTKFIPRFDEKAKSNRRKKIRRKFKSEQRARITVHIADVLQRQRFILTLCKAFMLYGAPTHRLEEYMSMTARVLEIDGSFIYFPGCMIASFGDAATHTSNMKLVRCAQGLDLGKLDETHDIYKDVVHDRIGVEEASGKLDEILSRKPRFNQWYCVLLYGFSSAMVTPWGFGGNWIDMPISFGIGLVIGFLQFIISPRSVLYSSVFEISSCVVASFIGRAIGSVDNGNRFCFAAIVQGSLALILPGYIILCGSLELQSRNLVAGSVRMFYAFIYSLMLSFGITLGAALYGWIDHNATSSTTCTSNVPPAWRILLVPMFTIGLALINQSSWTQLPVMIAISGAGYVVTYFSSLHFKLNTEFNATLGCFVIGLISNAYTRLLKSFNKVFSKGSFMTVSIMLPAVFVQVPSGIASQGSLLVGVQSADNLVNNKTSTSSGNSLSSLNFGMVMIQVALGISVGLFMATLVVYPLGKKRTGLFTL</sequence>
<feature type="compositionally biased region" description="Acidic residues" evidence="2">
    <location>
        <begin position="38"/>
        <end position="47"/>
    </location>
</feature>
<feature type="transmembrane region" description="Helical" evidence="3">
    <location>
        <begin position="763"/>
        <end position="784"/>
    </location>
</feature>
<organism evidence="5 6">
    <name type="scientific">Ogataea polymorpha</name>
    <dbReference type="NCBI Taxonomy" id="460523"/>
    <lineage>
        <taxon>Eukaryota</taxon>
        <taxon>Fungi</taxon>
        <taxon>Dikarya</taxon>
        <taxon>Ascomycota</taxon>
        <taxon>Saccharomycotina</taxon>
        <taxon>Pichiomycetes</taxon>
        <taxon>Pichiales</taxon>
        <taxon>Pichiaceae</taxon>
        <taxon>Ogataea</taxon>
    </lineage>
</organism>
<dbReference type="PANTHER" id="PTHR31082">
    <property type="entry name" value="PHEROMONE-REGULATED MEMBRANE PROTEIN 10"/>
    <property type="match status" value="1"/>
</dbReference>
<dbReference type="Proteomes" id="UP000788993">
    <property type="component" value="Unassembled WGS sequence"/>
</dbReference>
<dbReference type="EMBL" id="JAEUBD010000146">
    <property type="protein sequence ID" value="KAH3676706.1"/>
    <property type="molecule type" value="Genomic_DNA"/>
</dbReference>
<keyword evidence="3" id="KW-0472">Membrane</keyword>
<reference evidence="5" key="2">
    <citation type="submission" date="2021-01" db="EMBL/GenBank/DDBJ databases">
        <authorList>
            <person name="Schikora-Tamarit M.A."/>
        </authorList>
    </citation>
    <scope>NUCLEOTIDE SEQUENCE</scope>
    <source>
        <strain evidence="5">NCAIM Y.01608</strain>
    </source>
</reference>
<accession>A0A9P8PR43</accession>
<feature type="region of interest" description="Disordered" evidence="2">
    <location>
        <begin position="366"/>
        <end position="424"/>
    </location>
</feature>
<dbReference type="InterPro" id="IPR010619">
    <property type="entry name" value="ThrE-like_N"/>
</dbReference>
<feature type="compositionally biased region" description="Basic and acidic residues" evidence="2">
    <location>
        <begin position="402"/>
        <end position="418"/>
    </location>
</feature>
<keyword evidence="3" id="KW-0812">Transmembrane</keyword>
<comment type="caution">
    <text evidence="5">The sequence shown here is derived from an EMBL/GenBank/DDBJ whole genome shotgun (WGS) entry which is preliminary data.</text>
</comment>
<protein>
    <recommendedName>
        <fullName evidence="4">Threonine/serine exporter-like N-terminal domain-containing protein</fullName>
    </recommendedName>
</protein>
<feature type="compositionally biased region" description="Basic and acidic residues" evidence="2">
    <location>
        <begin position="162"/>
        <end position="172"/>
    </location>
</feature>
<comment type="similarity">
    <text evidence="1">Belongs to the ThrE exporter (TC 2.A.79) family.</text>
</comment>
<dbReference type="Pfam" id="PF06738">
    <property type="entry name" value="ThrE"/>
    <property type="match status" value="1"/>
</dbReference>
<keyword evidence="3" id="KW-1133">Transmembrane helix</keyword>
<feature type="compositionally biased region" description="Low complexity" evidence="2">
    <location>
        <begin position="98"/>
        <end position="113"/>
    </location>
</feature>
<feature type="domain" description="Threonine/serine exporter-like N-terminal" evidence="4">
    <location>
        <begin position="475"/>
        <end position="718"/>
    </location>
</feature>
<evidence type="ECO:0000259" key="4">
    <source>
        <dbReference type="Pfam" id="PF06738"/>
    </source>
</evidence>
<feature type="region of interest" description="Disordered" evidence="2">
    <location>
        <begin position="314"/>
        <end position="339"/>
    </location>
</feature>
<evidence type="ECO:0000313" key="5">
    <source>
        <dbReference type="EMBL" id="KAH3676706.1"/>
    </source>
</evidence>
<feature type="transmembrane region" description="Helical" evidence="3">
    <location>
        <begin position="630"/>
        <end position="652"/>
    </location>
</feature>
<dbReference type="GO" id="GO:0022857">
    <property type="term" value="F:transmembrane transporter activity"/>
    <property type="evidence" value="ECO:0007669"/>
    <property type="project" value="InterPro"/>
</dbReference>
<feature type="compositionally biased region" description="Basic and acidic residues" evidence="2">
    <location>
        <begin position="73"/>
        <end position="82"/>
    </location>
</feature>
<evidence type="ECO:0000313" key="6">
    <source>
        <dbReference type="Proteomes" id="UP000788993"/>
    </source>
</evidence>